<proteinExistence type="predicted"/>
<dbReference type="GeneID" id="82158865"/>
<dbReference type="Proteomes" id="UP001193734">
    <property type="component" value="Unassembled WGS sequence"/>
</dbReference>
<keyword evidence="2" id="KW-1185">Reference proteome</keyword>
<comment type="caution">
    <text evidence="1">The sequence shown here is derived from an EMBL/GenBank/DDBJ whole genome shotgun (WGS) entry which is preliminary data.</text>
</comment>
<evidence type="ECO:0000313" key="1">
    <source>
        <dbReference type="EMBL" id="NPE15402.1"/>
    </source>
</evidence>
<protein>
    <recommendedName>
        <fullName evidence="3">Antirestriction protein</fullName>
    </recommendedName>
</protein>
<accession>A0ABX2AX86</accession>
<evidence type="ECO:0008006" key="3">
    <source>
        <dbReference type="Google" id="ProtNLM"/>
    </source>
</evidence>
<name>A0ABX2AX86_9BACT</name>
<sequence length="135" mass="16156">MEEFEVKLFTTILEKLPQSCRWYVDQYLDDAFKDGQLLELEKYASELPEAYNYYYSHCIELTDECISYLIRELKNDDSLINYTYQHAIAHGDEMLMVVFDQTLFSIHKSFGFSDEFIRLCEENFVYIDVEDHIVL</sequence>
<reference evidence="1 2" key="1">
    <citation type="submission" date="2020-05" db="EMBL/GenBank/DDBJ databases">
        <title>Distinct polysaccharide utilization as determinants for interspecies competition between intestinal Prevotella spp.</title>
        <authorList>
            <person name="Galvez E.J.C."/>
            <person name="Iljazovic A."/>
            <person name="Strowig T."/>
        </authorList>
    </citation>
    <scope>NUCLEOTIDE SEQUENCE [LARGE SCALE GENOMIC DNA]</scope>
    <source>
        <strain evidence="1 2">PROD</strain>
    </source>
</reference>
<dbReference type="RefSeq" id="WP_172176332.1">
    <property type="nucleotide sequence ID" value="NZ_CASGIA010000006.1"/>
</dbReference>
<dbReference type="EMBL" id="JABKKE010000048">
    <property type="protein sequence ID" value="NPE15402.1"/>
    <property type="molecule type" value="Genomic_DNA"/>
</dbReference>
<gene>
    <name evidence="1" type="ORF">HPS55_13925</name>
</gene>
<evidence type="ECO:0000313" key="2">
    <source>
        <dbReference type="Proteomes" id="UP001193734"/>
    </source>
</evidence>
<organism evidence="1 2">
    <name type="scientific">Xylanibacter rodentium</name>
    <dbReference type="NCBI Taxonomy" id="2736289"/>
    <lineage>
        <taxon>Bacteria</taxon>
        <taxon>Pseudomonadati</taxon>
        <taxon>Bacteroidota</taxon>
        <taxon>Bacteroidia</taxon>
        <taxon>Bacteroidales</taxon>
        <taxon>Prevotellaceae</taxon>
        <taxon>Xylanibacter</taxon>
    </lineage>
</organism>